<proteinExistence type="predicted"/>
<gene>
    <name evidence="1" type="ORF">NEISUBOT_03671</name>
</gene>
<sequence>MKIKHYLFAGILPVMLLTGCMGGLPSCGSSDAEDLVKKIINQRSFLLGQFVSLDDVEETAVNHDAEIRVCSAKLTTTKGSENITYSIKWQNKDKSSFYLEIN</sequence>
<evidence type="ECO:0000313" key="2">
    <source>
        <dbReference type="Proteomes" id="UP000004621"/>
    </source>
</evidence>
<organism evidence="1 2">
    <name type="scientific">Neisseria subflava NJ9703</name>
    <dbReference type="NCBI Taxonomy" id="546268"/>
    <lineage>
        <taxon>Bacteria</taxon>
        <taxon>Pseudomonadati</taxon>
        <taxon>Pseudomonadota</taxon>
        <taxon>Betaproteobacteria</taxon>
        <taxon>Neisseriales</taxon>
        <taxon>Neisseriaceae</taxon>
        <taxon>Neisseria</taxon>
    </lineage>
</organism>
<dbReference type="AlphaFoldDB" id="A0A9W5N027"/>
<dbReference type="PROSITE" id="PS51257">
    <property type="entry name" value="PROKAR_LIPOPROTEIN"/>
    <property type="match status" value="1"/>
</dbReference>
<evidence type="ECO:0000313" key="1">
    <source>
        <dbReference type="EMBL" id="EFC52835.1"/>
    </source>
</evidence>
<evidence type="ECO:0008006" key="3">
    <source>
        <dbReference type="Google" id="ProtNLM"/>
    </source>
</evidence>
<accession>A0A9W5N027</accession>
<protein>
    <recommendedName>
        <fullName evidence="3">Lipoprotein</fullName>
    </recommendedName>
</protein>
<dbReference type="Proteomes" id="UP000004621">
    <property type="component" value="Unassembled WGS sequence"/>
</dbReference>
<reference evidence="1 2" key="1">
    <citation type="submission" date="2010-01" db="EMBL/GenBank/DDBJ databases">
        <authorList>
            <person name="Weinstock G."/>
            <person name="Sodergren E."/>
            <person name="Clifton S."/>
            <person name="Fulton L."/>
            <person name="Fulton B."/>
            <person name="Courtney L."/>
            <person name="Fronick C."/>
            <person name="Harrison M."/>
            <person name="Strong C."/>
            <person name="Farmer C."/>
            <person name="Delahaunty K."/>
            <person name="Markovic C."/>
            <person name="Hall O."/>
            <person name="Minx P."/>
            <person name="Tomlinson C."/>
            <person name="Mitreva M."/>
            <person name="Nelson J."/>
            <person name="Hou S."/>
            <person name="Wollam A."/>
            <person name="Pepin K.H."/>
            <person name="Johnson M."/>
            <person name="Bhonagiri V."/>
            <person name="Nash W.E."/>
            <person name="Warren W."/>
            <person name="Chinwalla A."/>
            <person name="Mardis E.R."/>
            <person name="Wilson R.K."/>
        </authorList>
    </citation>
    <scope>NUCLEOTIDE SEQUENCE [LARGE SCALE GENOMIC DNA]</scope>
    <source>
        <strain evidence="1 2">NJ9703</strain>
    </source>
</reference>
<dbReference type="EMBL" id="ACEO02000002">
    <property type="protein sequence ID" value="EFC52835.1"/>
    <property type="molecule type" value="Genomic_DNA"/>
</dbReference>
<comment type="caution">
    <text evidence="1">The sequence shown here is derived from an EMBL/GenBank/DDBJ whole genome shotgun (WGS) entry which is preliminary data.</text>
</comment>
<name>A0A9W5N027_NEISU</name>
<dbReference type="RefSeq" id="WP_003745794.1">
    <property type="nucleotide sequence ID" value="NZ_ACEO02000002.1"/>
</dbReference>